<name>A0A160DVU3_9GAMM</name>
<dbReference type="InterPro" id="IPR001867">
    <property type="entry name" value="OmpR/PhoB-type_DNA-bd"/>
</dbReference>
<dbReference type="Pfam" id="PF00486">
    <property type="entry name" value="Trans_reg_C"/>
    <property type="match status" value="1"/>
</dbReference>
<evidence type="ECO:0000313" key="6">
    <source>
        <dbReference type="Proteomes" id="UP000076830"/>
    </source>
</evidence>
<keyword evidence="6" id="KW-1185">Reference proteome</keyword>
<keyword evidence="3" id="KW-1133">Transmembrane helix</keyword>
<accession>A0A160DVU3</accession>
<organism evidence="5 6">
    <name type="scientific">Dokdonella koreensis DS-123</name>
    <dbReference type="NCBI Taxonomy" id="1300342"/>
    <lineage>
        <taxon>Bacteria</taxon>
        <taxon>Pseudomonadati</taxon>
        <taxon>Pseudomonadota</taxon>
        <taxon>Gammaproteobacteria</taxon>
        <taxon>Lysobacterales</taxon>
        <taxon>Rhodanobacteraceae</taxon>
        <taxon>Dokdonella</taxon>
    </lineage>
</organism>
<evidence type="ECO:0000259" key="4">
    <source>
        <dbReference type="PROSITE" id="PS51755"/>
    </source>
</evidence>
<protein>
    <submittedName>
        <fullName evidence="5">Transcriptional regulator, CadC</fullName>
    </submittedName>
</protein>
<dbReference type="GO" id="GO:0003677">
    <property type="term" value="F:DNA binding"/>
    <property type="evidence" value="ECO:0007669"/>
    <property type="project" value="UniProtKB-UniRule"/>
</dbReference>
<dbReference type="EMBL" id="CP015249">
    <property type="protein sequence ID" value="ANB18688.1"/>
    <property type="molecule type" value="Genomic_DNA"/>
</dbReference>
<dbReference type="CDD" id="cd00383">
    <property type="entry name" value="trans_reg_C"/>
    <property type="match status" value="1"/>
</dbReference>
<dbReference type="KEGG" id="dko:I596_2692"/>
<dbReference type="AlphaFoldDB" id="A0A160DVU3"/>
<sequence>MHLPRRVYDCLCHLVEHCDRAVGRDELAAVLWGHAGVSDKQVNQLIVRTRRALGDDGNAQATIRTVAGFGYRWAMPIEPAAPELPADAVSPRPVMAEAETVPAVRRPLRWRLAAGALLVILGVAAAGLLLPAGWRPRPAVPPAPANAVIVLPVEVQGPADAGWMRLGLMDLVAERLRGAGLPVPPSESVLTALGAKAQAPASVEGGSPLPWADSLLIHGSLSRLRAGWRVELATVAPDGTRHQVQSERGDAADAARIAADLLLAALGRPRPPDADEGDRLEDRLRQVQAAMLAGRLDHARELLADIGANAPDDPQVRVRLAEIDLREGRLDRAGSGVERLAAEPGTAAVPSLHARVLTLRGAIALRREACDAAWRDYDAAAGLLAQQPRASEWGNALVGRSLAATCRHAFAEAASDIGEARLRFESVGDRLGVAKADSYRGMLELERGRPADALPHLQAAVEVHDAFGAVGDTASDLLALFDAQALQLDWNAAWQTSERAWALRGRIGDPEQRLLIGADRVRVLAAKGRFGEAGELAAGLAAGIDGLRPAVARYLHAAMADLAWRQGDSVRLLAAASLALATWPEAANEDLRARMALFHQRAALALGDPAPPPTFTGGRVAAAQLVADAERHAAAGRPAQADAAFARALAQAESEAVPAGVALVAVSHARWLLAEQRPEAASALAGRLAGWSAQDYDCALIKLQVLQALGRYDAWAQALAALRPLAGERIVPEPLRASLVP</sequence>
<dbReference type="SUPFAM" id="SSF46894">
    <property type="entry name" value="C-terminal effector domain of the bipartite response regulators"/>
    <property type="match status" value="1"/>
</dbReference>
<evidence type="ECO:0000256" key="2">
    <source>
        <dbReference type="PROSITE-ProRule" id="PRU01091"/>
    </source>
</evidence>
<dbReference type="SMART" id="SM00862">
    <property type="entry name" value="Trans_reg_C"/>
    <property type="match status" value="1"/>
</dbReference>
<dbReference type="InterPro" id="IPR011990">
    <property type="entry name" value="TPR-like_helical_dom_sf"/>
</dbReference>
<dbReference type="Gene3D" id="1.10.10.10">
    <property type="entry name" value="Winged helix-like DNA-binding domain superfamily/Winged helix DNA-binding domain"/>
    <property type="match status" value="1"/>
</dbReference>
<proteinExistence type="predicted"/>
<dbReference type="STRING" id="1300342.I596_2692"/>
<dbReference type="SUPFAM" id="SSF48452">
    <property type="entry name" value="TPR-like"/>
    <property type="match status" value="1"/>
</dbReference>
<feature type="transmembrane region" description="Helical" evidence="3">
    <location>
        <begin position="112"/>
        <end position="134"/>
    </location>
</feature>
<dbReference type="Pfam" id="PF14559">
    <property type="entry name" value="TPR_19"/>
    <property type="match status" value="1"/>
</dbReference>
<evidence type="ECO:0000256" key="3">
    <source>
        <dbReference type="SAM" id="Phobius"/>
    </source>
</evidence>
<dbReference type="PROSITE" id="PS51755">
    <property type="entry name" value="OMPR_PHOB"/>
    <property type="match status" value="1"/>
</dbReference>
<feature type="DNA-binding region" description="OmpR/PhoB-type" evidence="2">
    <location>
        <begin position="1"/>
        <end position="75"/>
    </location>
</feature>
<dbReference type="GO" id="GO:0006355">
    <property type="term" value="P:regulation of DNA-templated transcription"/>
    <property type="evidence" value="ECO:0007669"/>
    <property type="project" value="InterPro"/>
</dbReference>
<dbReference type="Proteomes" id="UP000076830">
    <property type="component" value="Chromosome"/>
</dbReference>
<dbReference type="PATRIC" id="fig|1300342.3.peg.2620"/>
<dbReference type="Gene3D" id="1.25.40.10">
    <property type="entry name" value="Tetratricopeptide repeat domain"/>
    <property type="match status" value="2"/>
</dbReference>
<evidence type="ECO:0000256" key="1">
    <source>
        <dbReference type="ARBA" id="ARBA00023125"/>
    </source>
</evidence>
<reference evidence="5 6" key="1">
    <citation type="submission" date="2016-04" db="EMBL/GenBank/DDBJ databases">
        <title>Complete genome sequence of Dokdonella koreensis DS-123T.</title>
        <authorList>
            <person name="Kim J.F."/>
            <person name="Lee H."/>
            <person name="Kwak M.-J."/>
        </authorList>
    </citation>
    <scope>NUCLEOTIDE SEQUENCE [LARGE SCALE GENOMIC DNA]</scope>
    <source>
        <strain evidence="5 6">DS-123</strain>
    </source>
</reference>
<dbReference type="InterPro" id="IPR036388">
    <property type="entry name" value="WH-like_DNA-bd_sf"/>
</dbReference>
<keyword evidence="3" id="KW-0472">Membrane</keyword>
<dbReference type="GO" id="GO:0000160">
    <property type="term" value="P:phosphorelay signal transduction system"/>
    <property type="evidence" value="ECO:0007669"/>
    <property type="project" value="InterPro"/>
</dbReference>
<evidence type="ECO:0000313" key="5">
    <source>
        <dbReference type="EMBL" id="ANB18688.1"/>
    </source>
</evidence>
<keyword evidence="3" id="KW-0812">Transmembrane</keyword>
<gene>
    <name evidence="5" type="ORF">I596_2692</name>
</gene>
<keyword evidence="1 2" id="KW-0238">DNA-binding</keyword>
<feature type="domain" description="OmpR/PhoB-type" evidence="4">
    <location>
        <begin position="1"/>
        <end position="75"/>
    </location>
</feature>
<dbReference type="InterPro" id="IPR016032">
    <property type="entry name" value="Sig_transdc_resp-reg_C-effctor"/>
</dbReference>